<evidence type="ECO:0000256" key="2">
    <source>
        <dbReference type="ARBA" id="ARBA00022475"/>
    </source>
</evidence>
<evidence type="ECO:0000256" key="5">
    <source>
        <dbReference type="ARBA" id="ARBA00023136"/>
    </source>
</evidence>
<evidence type="ECO:0000259" key="7">
    <source>
        <dbReference type="Pfam" id="PF03772"/>
    </source>
</evidence>
<dbReference type="InterPro" id="IPR004477">
    <property type="entry name" value="ComEC_N"/>
</dbReference>
<feature type="transmembrane region" description="Helical" evidence="6">
    <location>
        <begin position="57"/>
        <end position="78"/>
    </location>
</feature>
<dbReference type="InterPro" id="IPR052159">
    <property type="entry name" value="Competence_DNA_uptake"/>
</dbReference>
<dbReference type="NCBIfam" id="TIGR00360">
    <property type="entry name" value="ComEC_N-term"/>
    <property type="match status" value="1"/>
</dbReference>
<dbReference type="EMBL" id="CP019352">
    <property type="protein sequence ID" value="APY01271.1"/>
    <property type="molecule type" value="Genomic_DNA"/>
</dbReference>
<feature type="transmembrane region" description="Helical" evidence="6">
    <location>
        <begin position="413"/>
        <end position="440"/>
    </location>
</feature>
<keyword evidence="5 6" id="KW-0472">Membrane</keyword>
<keyword evidence="3 6" id="KW-0812">Transmembrane</keyword>
<feature type="domain" description="ComEC/Rec2-related protein" evidence="7">
    <location>
        <begin position="231"/>
        <end position="496"/>
    </location>
</feature>
<dbReference type="GO" id="GO:0005886">
    <property type="term" value="C:plasma membrane"/>
    <property type="evidence" value="ECO:0007669"/>
    <property type="project" value="UniProtKB-SubCell"/>
</dbReference>
<feature type="transmembrane region" description="Helical" evidence="6">
    <location>
        <begin position="388"/>
        <end position="407"/>
    </location>
</feature>
<keyword evidence="10" id="KW-1185">Reference proteome</keyword>
<feature type="transmembrane region" description="Helical" evidence="6">
    <location>
        <begin position="252"/>
        <end position="274"/>
    </location>
</feature>
<protein>
    <submittedName>
        <fullName evidence="9">Competence protein</fullName>
    </submittedName>
</protein>
<evidence type="ECO:0000259" key="8">
    <source>
        <dbReference type="Pfam" id="PF13567"/>
    </source>
</evidence>
<feature type="transmembrane region" description="Helical" evidence="6">
    <location>
        <begin position="479"/>
        <end position="500"/>
    </location>
</feature>
<feature type="transmembrane region" description="Helical" evidence="6">
    <location>
        <begin position="31"/>
        <end position="50"/>
    </location>
</feature>
<evidence type="ECO:0000256" key="1">
    <source>
        <dbReference type="ARBA" id="ARBA00004651"/>
    </source>
</evidence>
<accession>A0AAC9PXP7</accession>
<evidence type="ECO:0000256" key="6">
    <source>
        <dbReference type="SAM" id="Phobius"/>
    </source>
</evidence>
<dbReference type="Pfam" id="PF13567">
    <property type="entry name" value="DUF4131"/>
    <property type="match status" value="1"/>
</dbReference>
<dbReference type="PANTHER" id="PTHR30619">
    <property type="entry name" value="DNA INTERNALIZATION/COMPETENCE PROTEIN COMEC/REC2"/>
    <property type="match status" value="1"/>
</dbReference>
<evidence type="ECO:0000256" key="3">
    <source>
        <dbReference type="ARBA" id="ARBA00022692"/>
    </source>
</evidence>
<gene>
    <name evidence="9" type="ORF">BWR22_13465</name>
</gene>
<dbReference type="Pfam" id="PF03772">
    <property type="entry name" value="Competence"/>
    <property type="match status" value="1"/>
</dbReference>
<keyword evidence="4 6" id="KW-1133">Transmembrane helix</keyword>
<feature type="domain" description="DUF4131" evidence="8">
    <location>
        <begin position="27"/>
        <end position="189"/>
    </location>
</feature>
<proteinExistence type="predicted"/>
<sequence length="672" mass="77113">MRLLNFTIIKLTTCLVLGILIAFFIEIPIHVSLYATIFLLFILTLIYFSSKHKRIKNIWFGLVTFVTMIFIGILVTNFHNEKLDENNYTNIDYNKKPITFRIRSTLKSGNFNDKYIIEILKIADASVSGKALLNVVKDSINKPLKVDEIYVTSEEFQPITSTINPFQFNYRSYLSKQYVFKQLYVNPKRLLAISTNKHTIYGYADLFRETINIKLKKYNFKPDVLAIINALILGQRQDLSKDIYDSYTDAGAVHILAVSGLHVALILLLLNFALKPLNRFKYGKAITIIILVIFMWSFAIIAGLSASVTRAVTMFSIIAIGMHLKRPTNIYNTLAISIFILLLFKPLFLFDVGFQLSYLAVIAIVAIQPRLKKLWNPKNFLLEKIWDYFTVGIAAQFGVVPISLYYFHQFPGLFFVANIIIIPFLGAILAIGILIIILALCDFLPQFLADGFGFIISSMNSLMKWLSLQETFLFKDIFFNGWQVITAYIFIVLFIQLTIYKKHEWLKLTLVSVLLFQGVNLYNKYTHNTNTLTLFHKSRYTVIGLKKKQKLDVFSDLDSLSQFSNLIDYKIGNNIKEITANKKPSFIKTKSHTVLIIDSLGVYNLKKIKPNYVLITQSPKINLNRLIDSLKPKQIIADGSNYKSYIARWKATCLKQKIPFHYTGEKGAFILN</sequence>
<dbReference type="KEGG" id="lvn:BWR22_13465"/>
<dbReference type="RefSeq" id="WP_076734174.1">
    <property type="nucleotide sequence ID" value="NZ_CP019352.1"/>
</dbReference>
<evidence type="ECO:0000256" key="4">
    <source>
        <dbReference type="ARBA" id="ARBA00022989"/>
    </source>
</evidence>
<keyword evidence="2" id="KW-1003">Cell membrane</keyword>
<organism evidence="9 10">
    <name type="scientific">Lacinutrix venerupis</name>
    <dbReference type="NCBI Taxonomy" id="1486034"/>
    <lineage>
        <taxon>Bacteria</taxon>
        <taxon>Pseudomonadati</taxon>
        <taxon>Bacteroidota</taxon>
        <taxon>Flavobacteriia</taxon>
        <taxon>Flavobacteriales</taxon>
        <taxon>Flavobacteriaceae</taxon>
        <taxon>Lacinutrix</taxon>
    </lineage>
</organism>
<name>A0AAC9PXP7_9FLAO</name>
<feature type="transmembrane region" description="Helical" evidence="6">
    <location>
        <begin position="286"/>
        <end position="306"/>
    </location>
</feature>
<dbReference type="InterPro" id="IPR025405">
    <property type="entry name" value="DUF4131"/>
</dbReference>
<dbReference type="AlphaFoldDB" id="A0AAC9PXP7"/>
<evidence type="ECO:0000313" key="10">
    <source>
        <dbReference type="Proteomes" id="UP000187506"/>
    </source>
</evidence>
<reference evidence="9 10" key="1">
    <citation type="submission" date="2017-01" db="EMBL/GenBank/DDBJ databases">
        <title>Complete genome of Lacinutrix venerupis DOK2-8 isolated from seawater in Dokdo.</title>
        <authorList>
            <person name="Chi W.-J."/>
            <person name="Kim J.H."/>
        </authorList>
    </citation>
    <scope>NUCLEOTIDE SEQUENCE [LARGE SCALE GENOMIC DNA]</scope>
    <source>
        <strain evidence="9 10">DOK2-8</strain>
    </source>
</reference>
<feature type="transmembrane region" description="Helical" evidence="6">
    <location>
        <begin position="7"/>
        <end position="25"/>
    </location>
</feature>
<feature type="transmembrane region" description="Helical" evidence="6">
    <location>
        <begin position="334"/>
        <end position="367"/>
    </location>
</feature>
<evidence type="ECO:0000313" key="9">
    <source>
        <dbReference type="EMBL" id="APY01271.1"/>
    </source>
</evidence>
<comment type="subcellular location">
    <subcellularLocation>
        <location evidence="1">Cell membrane</location>
        <topology evidence="1">Multi-pass membrane protein</topology>
    </subcellularLocation>
</comment>
<dbReference type="PANTHER" id="PTHR30619:SF1">
    <property type="entry name" value="RECOMBINATION PROTEIN 2"/>
    <property type="match status" value="1"/>
</dbReference>
<feature type="transmembrane region" description="Helical" evidence="6">
    <location>
        <begin position="447"/>
        <end position="467"/>
    </location>
</feature>
<dbReference type="Proteomes" id="UP000187506">
    <property type="component" value="Chromosome"/>
</dbReference>